<gene>
    <name evidence="1" type="ORF">PAECIP111893_03595</name>
</gene>
<reference evidence="1" key="1">
    <citation type="submission" date="2022-01" db="EMBL/GenBank/DDBJ databases">
        <authorList>
            <person name="Criscuolo A."/>
        </authorList>
    </citation>
    <scope>NUCLEOTIDE SEQUENCE</scope>
    <source>
        <strain evidence="1">CIP111893</strain>
    </source>
</reference>
<keyword evidence="2" id="KW-1185">Reference proteome</keyword>
<evidence type="ECO:0000313" key="1">
    <source>
        <dbReference type="EMBL" id="CAH1212749.1"/>
    </source>
</evidence>
<dbReference type="EMBL" id="CAKMMF010000020">
    <property type="protein sequence ID" value="CAH1212749.1"/>
    <property type="molecule type" value="Genomic_DNA"/>
</dbReference>
<comment type="caution">
    <text evidence="1">The sequence shown here is derived from an EMBL/GenBank/DDBJ whole genome shotgun (WGS) entry which is preliminary data.</text>
</comment>
<name>A0ABN8GQT1_9BACL</name>
<organism evidence="1 2">
    <name type="scientific">Paenibacillus plantiphilus</name>
    <dbReference type="NCBI Taxonomy" id="2905650"/>
    <lineage>
        <taxon>Bacteria</taxon>
        <taxon>Bacillati</taxon>
        <taxon>Bacillota</taxon>
        <taxon>Bacilli</taxon>
        <taxon>Bacillales</taxon>
        <taxon>Paenibacillaceae</taxon>
        <taxon>Paenibacillus</taxon>
    </lineage>
</organism>
<evidence type="ECO:0000313" key="2">
    <source>
        <dbReference type="Proteomes" id="UP000838686"/>
    </source>
</evidence>
<sequence>MGAESFYVKSSVVNNGISKDDFLSQLNNLNVIYSSITTYEYELEEFLIMTVHSDYETIRELSIEGCFSWFHECTLKIYEILLLIHTCIFPISLKDHDGNCLAFTSKEDFLFFVNELYREKYKDFNIRYGEMNIRCLPRERFYSSINGKRKKSIIKRLFK</sequence>
<proteinExistence type="predicted"/>
<protein>
    <submittedName>
        <fullName evidence="1">Uncharacterized protein</fullName>
    </submittedName>
</protein>
<dbReference type="Proteomes" id="UP000838686">
    <property type="component" value="Unassembled WGS sequence"/>
</dbReference>
<accession>A0ABN8GQT1</accession>